<dbReference type="PATRIC" id="fig|1029756.8.peg.1903"/>
<proteinExistence type="predicted"/>
<evidence type="ECO:0000313" key="2">
    <source>
        <dbReference type="Proteomes" id="UP000018542"/>
    </source>
</evidence>
<accession>V5SI17</accession>
<dbReference type="InterPro" id="IPR022061">
    <property type="entry name" value="DUF3617"/>
</dbReference>
<dbReference type="Proteomes" id="UP000018542">
    <property type="component" value="Chromosome"/>
</dbReference>
<reference evidence="1 2" key="1">
    <citation type="journal article" date="2014" name="Genome Announc.">
        <title>Complete Genome Sequence of Hyphomicrobium nitrativorans Strain NL23, a Denitrifying Bacterium Isolated from Biofilm of a Methanol-Fed Denitrification System Treating Seawater at the Montreal Biodome.</title>
        <authorList>
            <person name="Martineau C."/>
            <person name="Villeneuve C."/>
            <person name="Mauffrey F."/>
            <person name="Villemur R."/>
        </authorList>
    </citation>
    <scope>NUCLEOTIDE SEQUENCE [LARGE SCALE GENOMIC DNA]</scope>
    <source>
        <strain evidence="1">NL23</strain>
    </source>
</reference>
<gene>
    <name evidence="1" type="ORF">W911_09140</name>
</gene>
<dbReference type="EMBL" id="CP006912">
    <property type="protein sequence ID" value="AHB50142.1"/>
    <property type="molecule type" value="Genomic_DNA"/>
</dbReference>
<evidence type="ECO:0008006" key="3">
    <source>
        <dbReference type="Google" id="ProtNLM"/>
    </source>
</evidence>
<name>V5SI17_9HYPH</name>
<dbReference type="Pfam" id="PF12276">
    <property type="entry name" value="DUF3617"/>
    <property type="match status" value="1"/>
</dbReference>
<dbReference type="KEGG" id="hni:W911_09140"/>
<organism evidence="1 2">
    <name type="scientific">Hyphomicrobium nitrativorans NL23</name>
    <dbReference type="NCBI Taxonomy" id="1029756"/>
    <lineage>
        <taxon>Bacteria</taxon>
        <taxon>Pseudomonadati</taxon>
        <taxon>Pseudomonadota</taxon>
        <taxon>Alphaproteobacteria</taxon>
        <taxon>Hyphomicrobiales</taxon>
        <taxon>Hyphomicrobiaceae</taxon>
        <taxon>Hyphomicrobium</taxon>
    </lineage>
</organism>
<dbReference type="HOGENOM" id="CLU_117531_0_0_5"/>
<sequence>MRFGAVGFALAGFAGVCVLGGVAFAEAVSLPERKAGLWELTTTMDEGQGPVDRTLTMCVDAEMERNTVIASLIEHKQACTKYNIAREGDKTVVDMACKFDTRNVEGRTEMSGDFQSALLVKIESTTSGDHRGQSVAVKRTITQTGKYLGESCGELTGGEAMSSDGTRVMVQ</sequence>
<keyword evidence="2" id="KW-1185">Reference proteome</keyword>
<protein>
    <recommendedName>
        <fullName evidence="3">DUF3617 family protein</fullName>
    </recommendedName>
</protein>
<dbReference type="OrthoDB" id="8113882at2"/>
<dbReference type="AlphaFoldDB" id="V5SI17"/>
<evidence type="ECO:0000313" key="1">
    <source>
        <dbReference type="EMBL" id="AHB50142.1"/>
    </source>
</evidence>
<dbReference type="RefSeq" id="WP_023787198.1">
    <property type="nucleotide sequence ID" value="NC_022997.1"/>
</dbReference>